<dbReference type="Gene3D" id="2.60.40.790">
    <property type="match status" value="1"/>
</dbReference>
<feature type="compositionally biased region" description="Acidic residues" evidence="8">
    <location>
        <begin position="3107"/>
        <end position="3127"/>
    </location>
</feature>
<dbReference type="STRING" id="240159.A0A4U5UGF8"/>
<name>A0A4U5UGF8_COLLU</name>
<feature type="compositionally biased region" description="Polar residues" evidence="8">
    <location>
        <begin position="3440"/>
        <end position="3462"/>
    </location>
</feature>
<dbReference type="GO" id="GO:0005886">
    <property type="term" value="C:plasma membrane"/>
    <property type="evidence" value="ECO:0007669"/>
    <property type="project" value="TreeGrafter"/>
</dbReference>
<evidence type="ECO:0000259" key="9">
    <source>
        <dbReference type="PROSITE" id="PS50304"/>
    </source>
</evidence>
<feature type="repeat" description="ANK" evidence="7">
    <location>
        <begin position="2786"/>
        <end position="2818"/>
    </location>
</feature>
<feature type="repeat" description="ANK" evidence="7">
    <location>
        <begin position="2720"/>
        <end position="2752"/>
    </location>
</feature>
<dbReference type="PANTHER" id="PTHR24170:SF2">
    <property type="entry name" value="ANKYRIN REPEAT DOMAIN-CONTAINING PROTEIN 27"/>
    <property type="match status" value="1"/>
</dbReference>
<feature type="repeat" description="ANK" evidence="7">
    <location>
        <begin position="2476"/>
        <end position="2497"/>
    </location>
</feature>
<evidence type="ECO:0000256" key="1">
    <source>
        <dbReference type="ARBA" id="ARBA00012552"/>
    </source>
</evidence>
<feature type="domain" description="CS" evidence="10">
    <location>
        <begin position="4384"/>
        <end position="4470"/>
    </location>
</feature>
<keyword evidence="3" id="KW-0378">Hydrolase</keyword>
<dbReference type="InterPro" id="IPR007052">
    <property type="entry name" value="CS_dom"/>
</dbReference>
<feature type="compositionally biased region" description="Polar residues" evidence="8">
    <location>
        <begin position="999"/>
        <end position="1016"/>
    </location>
</feature>
<protein>
    <recommendedName>
        <fullName evidence="1">RNA helicase</fullName>
        <ecNumber evidence="1">3.6.4.13</ecNumber>
    </recommendedName>
</protein>
<dbReference type="InterPro" id="IPR051248">
    <property type="entry name" value="UPF0507/Ank_repeat_27"/>
</dbReference>
<feature type="compositionally biased region" description="Low complexity" evidence="8">
    <location>
        <begin position="578"/>
        <end position="599"/>
    </location>
</feature>
<comment type="catalytic activity">
    <reaction evidence="6">
        <text>ATP + H2O = ADP + phosphate + H(+)</text>
        <dbReference type="Rhea" id="RHEA:13065"/>
        <dbReference type="ChEBI" id="CHEBI:15377"/>
        <dbReference type="ChEBI" id="CHEBI:15378"/>
        <dbReference type="ChEBI" id="CHEBI:30616"/>
        <dbReference type="ChEBI" id="CHEBI:43474"/>
        <dbReference type="ChEBI" id="CHEBI:456216"/>
        <dbReference type="EC" id="3.6.4.13"/>
    </reaction>
</comment>
<keyword evidence="13" id="KW-1185">Reference proteome</keyword>
<feature type="repeat" description="ANK" evidence="7">
    <location>
        <begin position="406"/>
        <end position="438"/>
    </location>
</feature>
<dbReference type="Gene3D" id="1.25.40.20">
    <property type="entry name" value="Ankyrin repeat-containing domain"/>
    <property type="match status" value="4"/>
</dbReference>
<evidence type="ECO:0000256" key="2">
    <source>
        <dbReference type="ARBA" id="ARBA00022741"/>
    </source>
</evidence>
<feature type="repeat" description="ANK" evidence="7">
    <location>
        <begin position="782"/>
        <end position="814"/>
    </location>
</feature>
<evidence type="ECO:0000256" key="8">
    <source>
        <dbReference type="SAM" id="MobiDB-lite"/>
    </source>
</evidence>
<feature type="compositionally biased region" description="Polar residues" evidence="8">
    <location>
        <begin position="2951"/>
        <end position="2980"/>
    </location>
</feature>
<feature type="repeat" description="ANK" evidence="7">
    <location>
        <begin position="472"/>
        <end position="493"/>
    </location>
</feature>
<dbReference type="EMBL" id="CM014084">
    <property type="protein sequence ID" value="TKS73794.1"/>
    <property type="molecule type" value="Genomic_DNA"/>
</dbReference>
<feature type="region of interest" description="Disordered" evidence="8">
    <location>
        <begin position="1105"/>
        <end position="1163"/>
    </location>
</feature>
<dbReference type="SUPFAM" id="SSF52540">
    <property type="entry name" value="P-loop containing nucleoside triphosphate hydrolases"/>
    <property type="match status" value="4"/>
</dbReference>
<keyword evidence="5" id="KW-0067">ATP-binding</keyword>
<evidence type="ECO:0000256" key="4">
    <source>
        <dbReference type="ARBA" id="ARBA00022806"/>
    </source>
</evidence>
<dbReference type="FunFam" id="1.25.40.20:FF:000065">
    <property type="entry name" value="Ankyrin repeat domain-containing protein 27"/>
    <property type="match status" value="1"/>
</dbReference>
<dbReference type="PANTHER" id="PTHR24170">
    <property type="entry name" value="ANKYRIN REPEAT DOMAIN-CONTAINING PROTEIN 27"/>
    <property type="match status" value="1"/>
</dbReference>
<dbReference type="Pfam" id="PF12796">
    <property type="entry name" value="Ank_2"/>
    <property type="match status" value="6"/>
</dbReference>
<feature type="domain" description="Tudor" evidence="9">
    <location>
        <begin position="3238"/>
        <end position="3298"/>
    </location>
</feature>
<dbReference type="CDD" id="cd22886">
    <property type="entry name" value="ANKRD27_zf2"/>
    <property type="match status" value="2"/>
</dbReference>
<dbReference type="InterPro" id="IPR035437">
    <property type="entry name" value="SNase_OB-fold_sf"/>
</dbReference>
<dbReference type="GO" id="GO:0005770">
    <property type="term" value="C:late endosome"/>
    <property type="evidence" value="ECO:0007669"/>
    <property type="project" value="TreeGrafter"/>
</dbReference>
<dbReference type="CDD" id="cd20435">
    <property type="entry name" value="Tudor_TDRD12_rpt2"/>
    <property type="match status" value="1"/>
</dbReference>
<evidence type="ECO:0000256" key="3">
    <source>
        <dbReference type="ARBA" id="ARBA00022801"/>
    </source>
</evidence>
<proteinExistence type="predicted"/>
<dbReference type="EC" id="3.6.4.13" evidence="1"/>
<evidence type="ECO:0000313" key="13">
    <source>
        <dbReference type="Proteomes" id="UP000298787"/>
    </source>
</evidence>
<dbReference type="Gene3D" id="3.40.50.300">
    <property type="entry name" value="P-loop containing nucleotide triphosphate hydrolases"/>
    <property type="match status" value="4"/>
</dbReference>
<accession>A0A4U5UGF8</accession>
<dbReference type="GO" id="GO:0005524">
    <property type="term" value="F:ATP binding"/>
    <property type="evidence" value="ECO:0007669"/>
    <property type="project" value="UniProtKB-KW"/>
</dbReference>
<dbReference type="SUPFAM" id="SSF48403">
    <property type="entry name" value="Ankyrin repeat"/>
    <property type="match status" value="4"/>
</dbReference>
<dbReference type="SUPFAM" id="SSF49764">
    <property type="entry name" value="HSP20-like chaperones"/>
    <property type="match status" value="1"/>
</dbReference>
<feature type="repeat" description="ANK" evidence="7">
    <location>
        <begin position="439"/>
        <end position="471"/>
    </location>
</feature>
<feature type="compositionally biased region" description="Polar residues" evidence="8">
    <location>
        <begin position="920"/>
        <end position="930"/>
    </location>
</feature>
<dbReference type="PROSITE" id="PS51205">
    <property type="entry name" value="VPS9"/>
    <property type="match status" value="1"/>
</dbReference>
<feature type="repeat" description="ANK" evidence="7">
    <location>
        <begin position="2687"/>
        <end position="2719"/>
    </location>
</feature>
<dbReference type="PROSITE" id="PS50088">
    <property type="entry name" value="ANK_REPEAT"/>
    <property type="match status" value="15"/>
</dbReference>
<feature type="region of interest" description="Disordered" evidence="8">
    <location>
        <begin position="3107"/>
        <end position="3156"/>
    </location>
</feature>
<keyword evidence="2" id="KW-0547">Nucleotide-binding</keyword>
<dbReference type="PROSITE" id="PS50304">
    <property type="entry name" value="TUDOR"/>
    <property type="match status" value="2"/>
</dbReference>
<feature type="compositionally biased region" description="Acidic residues" evidence="8">
    <location>
        <begin position="1132"/>
        <end position="1154"/>
    </location>
</feature>
<keyword evidence="4" id="KW-0347">Helicase</keyword>
<dbReference type="SMART" id="SM00333">
    <property type="entry name" value="TUDOR"/>
    <property type="match status" value="3"/>
</dbReference>
<dbReference type="Pfam" id="PF00023">
    <property type="entry name" value="Ank"/>
    <property type="match status" value="2"/>
</dbReference>
<dbReference type="GO" id="GO:0005085">
    <property type="term" value="F:guanyl-nucleotide exchange factor activity"/>
    <property type="evidence" value="ECO:0007669"/>
    <property type="project" value="TreeGrafter"/>
</dbReference>
<feature type="compositionally biased region" description="Acidic residues" evidence="8">
    <location>
        <begin position="1105"/>
        <end position="1125"/>
    </location>
</feature>
<evidence type="ECO:0000313" key="12">
    <source>
        <dbReference type="EMBL" id="TKS73794.1"/>
    </source>
</evidence>
<feature type="repeat" description="ANK" evidence="7">
    <location>
        <begin position="749"/>
        <end position="781"/>
    </location>
</feature>
<dbReference type="GO" id="GO:0003724">
    <property type="term" value="F:RNA helicase activity"/>
    <property type="evidence" value="ECO:0007669"/>
    <property type="project" value="UniProtKB-EC"/>
</dbReference>
<dbReference type="PROSITE" id="PS50297">
    <property type="entry name" value="ANK_REP_REGION"/>
    <property type="match status" value="13"/>
</dbReference>
<dbReference type="Gene3D" id="1.20.1050.80">
    <property type="entry name" value="VPS9 domain"/>
    <property type="match status" value="2"/>
</dbReference>
<dbReference type="InterPro" id="IPR002110">
    <property type="entry name" value="Ankyrin_rpt"/>
</dbReference>
<feature type="region of interest" description="Disordered" evidence="8">
    <location>
        <begin position="2891"/>
        <end position="3083"/>
    </location>
</feature>
<feature type="compositionally biased region" description="Polar residues" evidence="8">
    <location>
        <begin position="947"/>
        <end position="966"/>
    </location>
</feature>
<feature type="repeat" description="ANK" evidence="7">
    <location>
        <begin position="2753"/>
        <end position="2785"/>
    </location>
</feature>
<feature type="compositionally biased region" description="Polar residues" evidence="8">
    <location>
        <begin position="1506"/>
        <end position="1521"/>
    </location>
</feature>
<evidence type="ECO:0000259" key="10">
    <source>
        <dbReference type="PROSITE" id="PS51203"/>
    </source>
</evidence>
<dbReference type="InterPro" id="IPR037191">
    <property type="entry name" value="VPS9_dom_sf"/>
</dbReference>
<dbReference type="Proteomes" id="UP000298787">
    <property type="component" value="Chromosome 7"/>
</dbReference>
<feature type="compositionally biased region" description="Polar residues" evidence="8">
    <location>
        <begin position="2568"/>
        <end position="2581"/>
    </location>
</feature>
<dbReference type="Pfam" id="PF04969">
    <property type="entry name" value="CS"/>
    <property type="match status" value="1"/>
</dbReference>
<feature type="repeat" description="ANK" evidence="7">
    <location>
        <begin position="716"/>
        <end position="748"/>
    </location>
</feature>
<dbReference type="Pfam" id="PF02204">
    <property type="entry name" value="VPS9"/>
    <property type="match status" value="1"/>
</dbReference>
<feature type="repeat" description="ANK" evidence="7">
    <location>
        <begin position="508"/>
        <end position="540"/>
    </location>
</feature>
<dbReference type="GO" id="GO:0005769">
    <property type="term" value="C:early endosome"/>
    <property type="evidence" value="ECO:0007669"/>
    <property type="project" value="TreeGrafter"/>
</dbReference>
<organism evidence="12 13">
    <name type="scientific">Collichthys lucidus</name>
    <name type="common">Big head croaker</name>
    <name type="synonym">Sciaena lucida</name>
    <dbReference type="NCBI Taxonomy" id="240159"/>
    <lineage>
        <taxon>Eukaryota</taxon>
        <taxon>Metazoa</taxon>
        <taxon>Chordata</taxon>
        <taxon>Craniata</taxon>
        <taxon>Vertebrata</taxon>
        <taxon>Euteleostomi</taxon>
        <taxon>Actinopterygii</taxon>
        <taxon>Neopterygii</taxon>
        <taxon>Teleostei</taxon>
        <taxon>Neoteleostei</taxon>
        <taxon>Acanthomorphata</taxon>
        <taxon>Eupercaria</taxon>
        <taxon>Sciaenidae</taxon>
        <taxon>Collichthys</taxon>
    </lineage>
</organism>
<feature type="domain" description="Tudor" evidence="9">
    <location>
        <begin position="1266"/>
        <end position="1326"/>
    </location>
</feature>
<feature type="repeat" description="ANK" evidence="7">
    <location>
        <begin position="2512"/>
        <end position="2544"/>
    </location>
</feature>
<dbReference type="Gene3D" id="2.30.30.140">
    <property type="match status" value="3"/>
</dbReference>
<dbReference type="GO" id="GO:0097422">
    <property type="term" value="C:tubular endosome"/>
    <property type="evidence" value="ECO:0007669"/>
    <property type="project" value="TreeGrafter"/>
</dbReference>
<dbReference type="CDD" id="cd22885">
    <property type="entry name" value="ANKRD27_zf1"/>
    <property type="match status" value="1"/>
</dbReference>
<feature type="region of interest" description="Disordered" evidence="8">
    <location>
        <begin position="1486"/>
        <end position="1521"/>
    </location>
</feature>
<evidence type="ECO:0000259" key="11">
    <source>
        <dbReference type="PROSITE" id="PS51205"/>
    </source>
</evidence>
<dbReference type="PRINTS" id="PR01415">
    <property type="entry name" value="ANKYRIN"/>
</dbReference>
<feature type="compositionally biased region" description="Low complexity" evidence="8">
    <location>
        <begin position="2582"/>
        <end position="2603"/>
    </location>
</feature>
<dbReference type="FunFam" id="3.40.50.300:FF:001416">
    <property type="entry name" value="Tudor domain containing 12"/>
    <property type="match status" value="2"/>
</dbReference>
<feature type="repeat" description="ANK" evidence="7">
    <location>
        <begin position="2443"/>
        <end position="2475"/>
    </location>
</feature>
<feature type="region of interest" description="Disordered" evidence="8">
    <location>
        <begin position="3424"/>
        <end position="3468"/>
    </location>
</feature>
<dbReference type="CDD" id="cd06463">
    <property type="entry name" value="p23_like"/>
    <property type="match status" value="1"/>
</dbReference>
<dbReference type="InterPro" id="IPR002999">
    <property type="entry name" value="Tudor"/>
</dbReference>
<evidence type="ECO:0000256" key="6">
    <source>
        <dbReference type="ARBA" id="ARBA00047984"/>
    </source>
</evidence>
<keyword evidence="7" id="KW-0040">ANK repeat</keyword>
<dbReference type="SMART" id="SM00248">
    <property type="entry name" value="ANK"/>
    <property type="match status" value="18"/>
</dbReference>
<dbReference type="GO" id="GO:0000149">
    <property type="term" value="F:SNARE binding"/>
    <property type="evidence" value="ECO:0007669"/>
    <property type="project" value="TreeGrafter"/>
</dbReference>
<feature type="compositionally biased region" description="Polar residues" evidence="8">
    <location>
        <begin position="564"/>
        <end position="577"/>
    </location>
</feature>
<evidence type="ECO:0000256" key="5">
    <source>
        <dbReference type="ARBA" id="ARBA00022840"/>
    </source>
</evidence>
<dbReference type="InterPro" id="IPR036770">
    <property type="entry name" value="Ankyrin_rpt-contain_sf"/>
</dbReference>
<feature type="region of interest" description="Disordered" evidence="8">
    <location>
        <begin position="564"/>
        <end position="609"/>
    </location>
</feature>
<feature type="compositionally biased region" description="Polar residues" evidence="8">
    <location>
        <begin position="3001"/>
        <end position="3018"/>
    </location>
</feature>
<dbReference type="GO" id="GO:0045022">
    <property type="term" value="P:early endosome to late endosome transport"/>
    <property type="evidence" value="ECO:0007669"/>
    <property type="project" value="TreeGrafter"/>
</dbReference>
<dbReference type="PROSITE" id="PS51203">
    <property type="entry name" value="CS"/>
    <property type="match status" value="1"/>
</dbReference>
<dbReference type="GO" id="GO:0048812">
    <property type="term" value="P:neuron projection morphogenesis"/>
    <property type="evidence" value="ECO:0007669"/>
    <property type="project" value="TreeGrafter"/>
</dbReference>
<dbReference type="GO" id="GO:0016787">
    <property type="term" value="F:hydrolase activity"/>
    <property type="evidence" value="ECO:0007669"/>
    <property type="project" value="UniProtKB-KW"/>
</dbReference>
<feature type="region of interest" description="Disordered" evidence="8">
    <location>
        <begin position="248"/>
        <end position="273"/>
    </location>
</feature>
<dbReference type="Gene3D" id="2.40.50.90">
    <property type="match status" value="3"/>
</dbReference>
<dbReference type="Pfam" id="PF00567">
    <property type="entry name" value="TUDOR"/>
    <property type="match status" value="3"/>
</dbReference>
<dbReference type="FunFam" id="1.20.1050.80:FF:000013">
    <property type="entry name" value="Ankyrin repeat domain 27 (VPS9 domain)"/>
    <property type="match status" value="1"/>
</dbReference>
<dbReference type="GO" id="GO:0030133">
    <property type="term" value="C:transport vesicle"/>
    <property type="evidence" value="ECO:0007669"/>
    <property type="project" value="TreeGrafter"/>
</dbReference>
<dbReference type="SUPFAM" id="SSF63748">
    <property type="entry name" value="Tudor/PWWP/MBT"/>
    <property type="match status" value="3"/>
</dbReference>
<evidence type="ECO:0000256" key="7">
    <source>
        <dbReference type="PROSITE-ProRule" id="PRU00023"/>
    </source>
</evidence>
<dbReference type="InterPro" id="IPR008978">
    <property type="entry name" value="HSP20-like_chaperone"/>
</dbReference>
<gene>
    <name evidence="12" type="ORF">D9C73_007875</name>
</gene>
<dbReference type="InterPro" id="IPR003123">
    <property type="entry name" value="VPS9"/>
</dbReference>
<dbReference type="InterPro" id="IPR027417">
    <property type="entry name" value="P-loop_NTPase"/>
</dbReference>
<dbReference type="SUPFAM" id="SSF109993">
    <property type="entry name" value="VPS9 domain"/>
    <property type="match status" value="2"/>
</dbReference>
<feature type="region of interest" description="Disordered" evidence="8">
    <location>
        <begin position="887"/>
        <end position="1081"/>
    </location>
</feature>
<sequence>MKLVSEQSDGDPDFQLLMAVYDENILKNPFYLALEKQRPDLCSRVAEIHGIVLVPCCGSLAVSSYSDSQFENYVLQPLEDGYQTVDGKEVRIQDRQVLLGSGFPAPASIPILFDETFYNDQEQSYSILCISRPVEVEPSPGELSPPPPYCLKSLEEVREFLGRHAQKLDKFIHGFCQAFKEQERKGLRHHIDSVNGLYTKCLQCLLRDSRLDAAFNKTSRSLQELQQKDLGVKPEFSINLSRAKRELSQLNQQTSPPPQTVLPAQSRPDGHTDPQTHWMANLSYIRNFCFSHSSKDELSYCLSTFEAAVEYINLGKLQNTGSGELNDKALFKERMSLLYQSAATPIHCLFEHIANGNEVEVERLLSEGENNEDVKMCHPLCSCDIYDLQLRLNDPSIVTPFSRDDRGYTPLHVAAVCGQSQLIDLLVCKGAPVNATDYHALTPLHLACQRGYQGVTLLLLHYKANTDAQDNNGNTPLHLACMYGHEDCVKVLVYYDVQTCRLDLQNDKGDTALHMAARWGYEGIIQVLLENGASTDILNKSKDSPLQCALNSKILMLLQSTQNGRQRSGSGVDSPSRSPLASDCSSRRSSISSTSSLGSEAKPEGERVRHREVEKLLRAVADGDVEMVRYLLEWMDEEEEDEGELRSEALLCHPLCQCPNCAPTQKLSVLQAGALGVNSCNIDGFTPLHVAALHGHSALAALLIRHGANVNARTNQSATPLHLATQNSHVQVVRFLLECNAKLNKKDHYGNTPLIHACLCGNLETATTLLQSNALVNVANLQGNTALHEVVRGGHQALVELLLRGGALPGIRNKRQRTALDCAYELGGKNTEILRALQKASGLSPDDEPIKLLSVPKGALAHSFVQRLRLQDHANGRRQKLAISRIQQMKKGSSGPPPRSLSPNQVNPDRRRLRRGETVEVSSPSASLNTGPRLRGRPLGRCHTLDSGEQTPEQPEPSHTSDTTEQTPPPPESNQTHTPSDRPPSVGVQMSTDVDDTQADTSQTHSNDDCSTGSETPPSSPSNALLHADNVCEPPPTHTFIDDCASYDLAEPSDPISPLNGQLQSSDDQTHSENKALQSGSEGDHLVLMQEALLMLFQLVDDEGVIPPDGEDGDPDFIYSDEDEGSISSDGENGDPDIFSSDEDESSASCDGEDATPNGHKQSQVSVRYAAFSSSSVLFKSSDTGINWTSANAGLFSARQFGLKDSHTMVEISVLKIENPSCLWCPVIEGPCGDAEATEEYNRLLTQMNLYYHSVTLDLRKLKPTSLEEGQVCVVYWSAIKSWCRAVVESIVVDSCWAHCFLVDHGEHLIIPSDQIRVALPDFLKLPFLARKFHLVRIKPITLRVSVDEKKAVPVLSTEWDSSATLYLHNLLQVSTRTEVVLLEPESDSTFIELYVTVGDIKICVNDDLVVKKFAVYISKSAPDTWLDEVDQLPVMFNSSILNQTVCMTSNKLPAKTQQPPVRSQNLSVAGAGDWLTDSYTPQCQQHKAKLKTSEGGSRSVKVTEEQPSPDSQSNKGSSTVDAKSLLEWLNPVPLNPDPDTADDVVVPNDPRRTGILVHSALPVEPCTSLDDAPITDTLRRVLWRKQYKTLSPADSYSWPALARGCNTVIISQNADQPISYLPPILTHILLNSIFNSCTTNAGPIAVLLCPGWEKVQVVCDALEDMKVAPTLHPVGVLLGVGKDEAKAVRISKNCLLLVTTPFSLVRLLSCHCFLFLRLYHLVLDEADQLFTHAPDQMVTILQHFQKVTSSKENASCPQQLVAVAKRWTSHMEGLLANHMPQPCIVIALPAEAALYGDVQQIILMSLESSKISVLLGALDFNPDVGQKTLIVANSAQEVEDVFKAVNNKSAFCLKTHERLAHKFDFVVQQWSKDIGPGTHVILVTTNECLKCLGIRDATCVVHYGFPNSPKVFGSRLFCMVENFRNLSERRAALMSSGLCCCHIIGVLRYLMRTSALLPAELLFFAEGVHVVREEQKTNRPLCNYLKSFGVCRRGHSLDLYQRPSDHMESTLSPGFPESVPTSAHKQGGTVNSRDPDFQLLMAVYDENILKNPFYLALEKQRPDLCSRVAEIHGIVLVPCCGSLAVSSYSDSQFENYVLQPLEDGYQTVDGKEVRIQDRQVLLGSGFPAPASIPILFDETFYNDQEQSYSILCISRPVEVELSPGELSPPPPYCLKSLEEVREFLGRHAQKLDKFIHGFCQAFKEQERKGLRHHIDSVNGLYTKCLQCLLRDSRLDAAFNKTSRSLQELQQKDLGVKPEFSINLSRAKRELSQLNQQTSPLLKLFCLRRVALTATQTPRRTVCFGNFAPSLFAHNNLTVGLQSVSIEAVCADDLLSVVLYLLVKTEIPNWMANLSYIRNFCFSHSSKDELSYCLSTFEAAVEYINLGKLQDTGSGELNDKALFKERMSLLYQSAATPIHCLFESQLIDLLVCKGAPVNATDYHALTPLHLACQRGYQGVTLLLLHYKANTDAQDNNGNTPLHLACMYGHEDCVKALVYYDVQTCRLDLQNDKGDTALHMAARWGYEGIIQVLLENGASTDILNKSKDSPLQCALNSKILMLLQSTQNGRQRSGSGVDSPSRSPLASDCSSRRSSISSTSSLGSEAKPEGERVRHREVEKLLRAVADGDVEMVRYLLEWMDEEEEDEGELRSEALLCHPLCQCPNCAPTQKLSVLQAGALGVNSCNIDGFTPLHVAALHGHSALAALLIRHGANVNARTNQSATPLHLATQNSHVQVVRFLLECNAKLNKKDHYGNTPLIHACLCGNLETATTLLQSNALVNVANLQGNTALHEVVRGGHQALVELLLRGGALPGIRNKRQRTALDCAYELGGKNTEILRALQKASGLSPDDEPIKLLSVPKGALAHSFVQRLRLQDHANGRRQKLAISRIQQMKKGSSGPPPRSLSPNQVNPDRRRLRRGETVEVSSPSASLNAGPRLRGRPLGRCHTLDSGEQTPEQPEPSHTSDTTEQTPPESNQTHTPSDRPPSVGVQMSTDVDDTQADTSQTHSNDDCSTGSETPPSSPSNALLHADNVCEPPPTHTFIDDCASYDPAEPSDPISPLNGQLQSSDDQTHSENKALQSGSEGDHLVLMQEALLMLFQLVDDEGVIPPDGEDGDPDFIYSDEDEGSISSDGENGDPDIFSSDEDESSASCDGEDGINWTSANAGLFSARQCGLKDSHTMVEISVLKIENPSCLWCRVIEGPCGDAEATEEYNRLLTQMNLYYHSVTLDLRKLKPTSLEEGQVCVVYWSAIKSWCRAVVESIVVDSCWAHCFLVDHGEHLIIPSDQIRVALPDFLKLPFLARKFHLVRIKPITLRVSVDEKKAVPVLSTEWDSSATLYLHNLLQVSTRTEVVLLEPESDSTFIELYVTVGDIKICVNDDLVAKKFAVYISKSAPDTWLDEVDQLPVMFNSSILNQTCQQHKAKLKTSEGGSRSVKVTEEQPSPDSQSNKGSSTVDAKSGSSEDTDSSLAAALTKNLSLFSSSRSVESGPTEAEKMWRNEEEQACSRLLEWLNPVPLNPDPDTADDVVVPNDPRRTGILVHSALPVEPCTSLDDAPITDTLRRVLWRKQYKTLSPADSYSWPALARGCNTVIISQNADQPISYLPPILTHILLNSIFNSCTTNAGPIAVLLCPGWEKVQVVCDALEDMKVAPTLHPVSVLLGVGKDEAKAVRISKNCLLLVTTPFSLVRLLSCHCFLFLRLYHLVLDEADQLFTHAPDQMVTILQHFQKVTSSEENASCPQQLVAVAKRWTSHMEGLLANHMPQPCIVIALPAEAALYGDVQQIILMSLESSKISVLLGALDFNPDVGQKTLIVANSAQEVEDVFKAVNNKSAFCLKTHEGLAHKFDFVVQQWSKDIGPGTHVILVTTNECLKCLGIRDATCVVHYGFPNSPKVFGSRLFCMVENFRNLSERVPSQDQPESRPHVIRSVLLISERNVCHIIGVLRYLMRTSALLPAELLSFAEGVHVVREEQKTNRPLCNYLKSFGVCRFVPHLDKSVLPAAGVIEVMPLYIKTASVFYGRILWKEVEDFQSMVSEMTSYYADKKLGAMDILEGGLYAVQEGEVFHRVKILSVPDRGDRVFSTIFVRFIDVGKEEEVKCHQILQLPEQFHSLPAQAVEIVLCQLKPVDAETNWHPKVTRAITQKIRGLQHRARVVFSLGNTVFVDPMVPGMITVINEHNVQSEILNTGKGVSNPEHLNLLKALCQESKSNSCKEVSHISGSGDGPTSPEVIGAEEEILAEAFRVTEVSRLDDLPELEPCEPRSPESAMIQSMVSEPPVPHAPAAGEPPIEQRNTHTADLNSAEQMTSFHPQVRWYQTSDSVMVVSRLDDLPELEPCEPRSPESAMIQSMVSEPPVPHAPAAGEPPIEQRNTHTADLNSAEQMTSFHPQVRWYQTSDSVMVKVKLMNPESQCCDFYPDRVVYSGKVNGRTYRADLELEANIAVDGCCWEMKSNEPVLKLVKQQKGYWERLLRNKSIFVSYDMEHLKEDEGSAPNGLMFLEHLGDDNWNVSSESGSESD</sequence>
<dbReference type="GO" id="GO:0043005">
    <property type="term" value="C:neuron projection"/>
    <property type="evidence" value="ECO:0007669"/>
    <property type="project" value="TreeGrafter"/>
</dbReference>
<feature type="domain" description="VPS9" evidence="11">
    <location>
        <begin position="2233"/>
        <end position="2393"/>
    </location>
</feature>
<feature type="repeat" description="ANK" evidence="7">
    <location>
        <begin position="683"/>
        <end position="715"/>
    </location>
</feature>
<feature type="region of interest" description="Disordered" evidence="8">
    <location>
        <begin position="2568"/>
        <end position="2613"/>
    </location>
</feature>
<reference evidence="12 13" key="1">
    <citation type="submission" date="2019-01" db="EMBL/GenBank/DDBJ databases">
        <title>Genome Assembly of Collichthys lucidus.</title>
        <authorList>
            <person name="Cai M."/>
            <person name="Xiao S."/>
        </authorList>
    </citation>
    <scope>NUCLEOTIDE SEQUENCE [LARGE SCALE GENOMIC DNA]</scope>
    <source>
        <strain evidence="12">JT15FE1705JMU</strain>
        <tissue evidence="12">Muscle</tissue>
    </source>
</reference>
<feature type="compositionally biased region" description="Acidic residues" evidence="8">
    <location>
        <begin position="3134"/>
        <end position="3156"/>
    </location>
</feature>